<accession>A0A841KPS1</accession>
<dbReference type="GO" id="GO:0003723">
    <property type="term" value="F:RNA binding"/>
    <property type="evidence" value="ECO:0007669"/>
    <property type="project" value="UniProtKB-KW"/>
</dbReference>
<dbReference type="InterPro" id="IPR036986">
    <property type="entry name" value="S4_RNA-bd_sf"/>
</dbReference>
<feature type="domain" description="RNA-binding S4" evidence="2">
    <location>
        <begin position="115"/>
        <end position="166"/>
    </location>
</feature>
<dbReference type="PROSITE" id="PS50889">
    <property type="entry name" value="S4"/>
    <property type="match status" value="1"/>
</dbReference>
<dbReference type="Pfam" id="PF01479">
    <property type="entry name" value="S4"/>
    <property type="match status" value="1"/>
</dbReference>
<dbReference type="EMBL" id="JACHEN010000009">
    <property type="protein sequence ID" value="MBB6215764.1"/>
    <property type="molecule type" value="Genomic_DNA"/>
</dbReference>
<dbReference type="RefSeq" id="WP_184310314.1">
    <property type="nucleotide sequence ID" value="NZ_JACHEN010000009.1"/>
</dbReference>
<evidence type="ECO:0000256" key="1">
    <source>
        <dbReference type="PROSITE-ProRule" id="PRU00182"/>
    </source>
</evidence>
<sequence length="166" mass="19406">MERKLSLTWNIYNGEIDRAERYCHNCGKQVEFVDSLKRRQNANGKNIFHFAIFKCPKGHTWNKRIDIFKAIAGLKNDGVKLELGEMRYDELSIANLIEEGIYEVEIYINILEQKVRVDKFLSSRIQDITRAEITKLINEGFIKINGNKVKTKTALKEKDIIMLDIR</sequence>
<proteinExistence type="predicted"/>
<protein>
    <recommendedName>
        <fullName evidence="2">RNA-binding S4 domain-containing protein</fullName>
    </recommendedName>
</protein>
<keyword evidence="1" id="KW-0694">RNA-binding</keyword>
<dbReference type="Proteomes" id="UP000579281">
    <property type="component" value="Unassembled WGS sequence"/>
</dbReference>
<evidence type="ECO:0000313" key="4">
    <source>
        <dbReference type="Proteomes" id="UP000579281"/>
    </source>
</evidence>
<dbReference type="AlphaFoldDB" id="A0A841KPS1"/>
<dbReference type="Gene3D" id="3.10.290.10">
    <property type="entry name" value="RNA-binding S4 domain"/>
    <property type="match status" value="1"/>
</dbReference>
<comment type="caution">
    <text evidence="3">The sequence shown here is derived from an EMBL/GenBank/DDBJ whole genome shotgun (WGS) entry which is preliminary data.</text>
</comment>
<gene>
    <name evidence="3" type="ORF">HNQ80_001853</name>
</gene>
<name>A0A841KPS1_9FIRM</name>
<dbReference type="SMART" id="SM00363">
    <property type="entry name" value="S4"/>
    <property type="match status" value="1"/>
</dbReference>
<dbReference type="CDD" id="cd00165">
    <property type="entry name" value="S4"/>
    <property type="match status" value="1"/>
</dbReference>
<dbReference type="InterPro" id="IPR002942">
    <property type="entry name" value="S4_RNA-bd"/>
</dbReference>
<organism evidence="3 4">
    <name type="scientific">Anaerosolibacter carboniphilus</name>
    <dbReference type="NCBI Taxonomy" id="1417629"/>
    <lineage>
        <taxon>Bacteria</taxon>
        <taxon>Bacillati</taxon>
        <taxon>Bacillota</taxon>
        <taxon>Clostridia</taxon>
        <taxon>Peptostreptococcales</taxon>
        <taxon>Thermotaleaceae</taxon>
        <taxon>Anaerosolibacter</taxon>
    </lineage>
</organism>
<dbReference type="SUPFAM" id="SSF55174">
    <property type="entry name" value="Alpha-L RNA-binding motif"/>
    <property type="match status" value="1"/>
</dbReference>
<keyword evidence="4" id="KW-1185">Reference proteome</keyword>
<evidence type="ECO:0000313" key="3">
    <source>
        <dbReference type="EMBL" id="MBB6215764.1"/>
    </source>
</evidence>
<evidence type="ECO:0000259" key="2">
    <source>
        <dbReference type="SMART" id="SM00363"/>
    </source>
</evidence>
<reference evidence="3 4" key="1">
    <citation type="submission" date="2020-08" db="EMBL/GenBank/DDBJ databases">
        <title>Genomic Encyclopedia of Type Strains, Phase IV (KMG-IV): sequencing the most valuable type-strain genomes for metagenomic binning, comparative biology and taxonomic classification.</title>
        <authorList>
            <person name="Goeker M."/>
        </authorList>
    </citation>
    <scope>NUCLEOTIDE SEQUENCE [LARGE SCALE GENOMIC DNA]</scope>
    <source>
        <strain evidence="3 4">DSM 103526</strain>
    </source>
</reference>